<dbReference type="PANTHER" id="PTHR13174:SF3">
    <property type="entry name" value="D-GLUCURONYL C5-EPIMERASE"/>
    <property type="match status" value="1"/>
</dbReference>
<evidence type="ECO:0000313" key="3">
    <source>
        <dbReference type="Proteomes" id="UP000699462"/>
    </source>
</evidence>
<dbReference type="PANTHER" id="PTHR13174">
    <property type="entry name" value="D-GLUCURONYL C5-EPIMERASE"/>
    <property type="match status" value="1"/>
</dbReference>
<protein>
    <recommendedName>
        <fullName evidence="1">D-glucuronyl C5-epimerase C-terminal domain-containing protein</fullName>
    </recommendedName>
</protein>
<dbReference type="Proteomes" id="UP000699462">
    <property type="component" value="Unassembled WGS sequence"/>
</dbReference>
<dbReference type="Pfam" id="PF06662">
    <property type="entry name" value="C5-epim_C"/>
    <property type="match status" value="1"/>
</dbReference>
<organism evidence="2 3">
    <name type="scientific">Paragonimus westermani</name>
    <dbReference type="NCBI Taxonomy" id="34504"/>
    <lineage>
        <taxon>Eukaryota</taxon>
        <taxon>Metazoa</taxon>
        <taxon>Spiralia</taxon>
        <taxon>Lophotrochozoa</taxon>
        <taxon>Platyhelminthes</taxon>
        <taxon>Trematoda</taxon>
        <taxon>Digenea</taxon>
        <taxon>Plagiorchiida</taxon>
        <taxon>Troglotremata</taxon>
        <taxon>Troglotrematidae</taxon>
        <taxon>Paragonimus</taxon>
    </lineage>
</organism>
<feature type="domain" description="D-glucuronyl C5-epimerase C-terminal" evidence="1">
    <location>
        <begin position="2"/>
        <end position="172"/>
    </location>
</feature>
<dbReference type="EMBL" id="JTDF01020768">
    <property type="protein sequence ID" value="KAF8562380.1"/>
    <property type="molecule type" value="Genomic_DNA"/>
</dbReference>
<evidence type="ECO:0000313" key="2">
    <source>
        <dbReference type="EMBL" id="KAF8562380.1"/>
    </source>
</evidence>
<dbReference type="GO" id="GO:0005794">
    <property type="term" value="C:Golgi apparatus"/>
    <property type="evidence" value="ECO:0007669"/>
    <property type="project" value="TreeGrafter"/>
</dbReference>
<dbReference type="InterPro" id="IPR010598">
    <property type="entry name" value="C5-epim_C"/>
</dbReference>
<accession>A0A8T0D3F9</accession>
<dbReference type="OrthoDB" id="5914444at2759"/>
<dbReference type="GO" id="GO:0015012">
    <property type="term" value="P:heparan sulfate proteoglycan biosynthetic process"/>
    <property type="evidence" value="ECO:0007669"/>
    <property type="project" value="InterPro"/>
</dbReference>
<dbReference type="GO" id="GO:0047464">
    <property type="term" value="F:heparosan-N-sulfate-glucuronate 5-epimerase activity"/>
    <property type="evidence" value="ECO:0007669"/>
    <property type="project" value="UniProtKB-EC"/>
</dbReference>
<dbReference type="InterPro" id="IPR039721">
    <property type="entry name" value="C5-epimerase"/>
</dbReference>
<comment type="caution">
    <text evidence="2">The sequence shown here is derived from an EMBL/GenBank/DDBJ whole genome shotgun (WGS) entry which is preliminary data.</text>
</comment>
<keyword evidence="3" id="KW-1185">Reference proteome</keyword>
<name>A0A8T0D3F9_9TREM</name>
<dbReference type="AlphaFoldDB" id="A0A8T0D3F9"/>
<gene>
    <name evidence="2" type="ORF">P879_10540</name>
</gene>
<sequence length="183" mass="20584">MVRVYNCTGTLDYLASAGLALLPFTKRVSNGGVLSHVFGQPAFPWYEEYPTEPGHHVLNGFMYSLIGLYDLSQVSLFQNLTSKAEQLWRAGLRTLSVILPLFDSGSGSFYDLSHVLPPSDHPVLTSQDEISQVGPNRARWSYHALHIQQLRLLAKLDPFHASEWVNTANRWSGYMRGLRSPHN</sequence>
<evidence type="ECO:0000259" key="1">
    <source>
        <dbReference type="Pfam" id="PF06662"/>
    </source>
</evidence>
<reference evidence="2 3" key="1">
    <citation type="submission" date="2019-07" db="EMBL/GenBank/DDBJ databases">
        <title>Annotation for the trematode Paragonimus westermani.</title>
        <authorList>
            <person name="Choi Y.-J."/>
        </authorList>
    </citation>
    <scope>NUCLEOTIDE SEQUENCE [LARGE SCALE GENOMIC DNA]</scope>
    <source>
        <strain evidence="2">180907_Pwestermani</strain>
    </source>
</reference>
<proteinExistence type="predicted"/>